<dbReference type="EMBL" id="JBHTLH010000042">
    <property type="protein sequence ID" value="MFD1126130.1"/>
    <property type="molecule type" value="Genomic_DNA"/>
</dbReference>
<evidence type="ECO:0000256" key="1">
    <source>
        <dbReference type="SAM" id="Phobius"/>
    </source>
</evidence>
<keyword evidence="4" id="KW-1185">Reference proteome</keyword>
<dbReference type="PROSITE" id="PS50206">
    <property type="entry name" value="RHODANESE_3"/>
    <property type="match status" value="1"/>
</dbReference>
<dbReference type="SUPFAM" id="SSF52821">
    <property type="entry name" value="Rhodanese/Cell cycle control phosphatase"/>
    <property type="match status" value="1"/>
</dbReference>
<dbReference type="CDD" id="cd00158">
    <property type="entry name" value="RHOD"/>
    <property type="match status" value="1"/>
</dbReference>
<reference evidence="4" key="1">
    <citation type="journal article" date="2019" name="Int. J. Syst. Evol. Microbiol.">
        <title>The Global Catalogue of Microorganisms (GCM) 10K type strain sequencing project: providing services to taxonomists for standard genome sequencing and annotation.</title>
        <authorList>
            <consortium name="The Broad Institute Genomics Platform"/>
            <consortium name="The Broad Institute Genome Sequencing Center for Infectious Disease"/>
            <person name="Wu L."/>
            <person name="Ma J."/>
        </authorList>
    </citation>
    <scope>NUCLEOTIDE SEQUENCE [LARGE SCALE GENOMIC DNA]</scope>
    <source>
        <strain evidence="4">CCUG 71848</strain>
    </source>
</reference>
<dbReference type="InterPro" id="IPR050229">
    <property type="entry name" value="GlpE_sulfurtransferase"/>
</dbReference>
<feature type="transmembrane region" description="Helical" evidence="1">
    <location>
        <begin position="12"/>
        <end position="32"/>
    </location>
</feature>
<evidence type="ECO:0000313" key="4">
    <source>
        <dbReference type="Proteomes" id="UP001597156"/>
    </source>
</evidence>
<comment type="caution">
    <text evidence="3">The sequence shown here is derived from an EMBL/GenBank/DDBJ whole genome shotgun (WGS) entry which is preliminary data.</text>
</comment>
<name>A0ABW3PM83_9LACO</name>
<dbReference type="PANTHER" id="PTHR43031:SF18">
    <property type="entry name" value="RHODANESE-RELATED SULFURTRANSFERASES"/>
    <property type="match status" value="1"/>
</dbReference>
<feature type="domain" description="Rhodanese" evidence="2">
    <location>
        <begin position="52"/>
        <end position="136"/>
    </location>
</feature>
<dbReference type="Pfam" id="PF00581">
    <property type="entry name" value="Rhodanese"/>
    <property type="match status" value="1"/>
</dbReference>
<dbReference type="SMART" id="SM00450">
    <property type="entry name" value="RHOD"/>
    <property type="match status" value="1"/>
</dbReference>
<evidence type="ECO:0000259" key="2">
    <source>
        <dbReference type="PROSITE" id="PS50206"/>
    </source>
</evidence>
<sequence length="139" mass="15974">MLKLVVGALGANGWMSIILIIILLGWLGYTLVQNYRVKQVAKYLTNDDFQSGMRKAQVVDLREPKTFKAGHILGARNVPYSTIRNFYQQIRPDLPVYLYDQGKTVSKRAALFLNKKGYQELFILKTGYQNWNGKEKKSQ</sequence>
<proteinExistence type="predicted"/>
<gene>
    <name evidence="3" type="ORF">ACFQ22_12285</name>
</gene>
<keyword evidence="1" id="KW-0812">Transmembrane</keyword>
<protein>
    <submittedName>
        <fullName evidence="3">Rhodanese-like domain-containing protein</fullName>
    </submittedName>
</protein>
<keyword evidence="1" id="KW-0472">Membrane</keyword>
<evidence type="ECO:0000313" key="3">
    <source>
        <dbReference type="EMBL" id="MFD1126130.1"/>
    </source>
</evidence>
<dbReference type="Gene3D" id="3.40.250.10">
    <property type="entry name" value="Rhodanese-like domain"/>
    <property type="match status" value="1"/>
</dbReference>
<dbReference type="InterPro" id="IPR036873">
    <property type="entry name" value="Rhodanese-like_dom_sf"/>
</dbReference>
<dbReference type="PANTHER" id="PTHR43031">
    <property type="entry name" value="FAD-DEPENDENT OXIDOREDUCTASE"/>
    <property type="match status" value="1"/>
</dbReference>
<dbReference type="Proteomes" id="UP001597156">
    <property type="component" value="Unassembled WGS sequence"/>
</dbReference>
<dbReference type="RefSeq" id="WP_121978527.1">
    <property type="nucleotide sequence ID" value="NZ_JBHTLH010000042.1"/>
</dbReference>
<organism evidence="3 4">
    <name type="scientific">Lentilactobacillus raoultii</name>
    <dbReference type="NCBI Taxonomy" id="1987503"/>
    <lineage>
        <taxon>Bacteria</taxon>
        <taxon>Bacillati</taxon>
        <taxon>Bacillota</taxon>
        <taxon>Bacilli</taxon>
        <taxon>Lactobacillales</taxon>
        <taxon>Lactobacillaceae</taxon>
        <taxon>Lentilactobacillus</taxon>
    </lineage>
</organism>
<dbReference type="InterPro" id="IPR001763">
    <property type="entry name" value="Rhodanese-like_dom"/>
</dbReference>
<keyword evidence="1" id="KW-1133">Transmembrane helix</keyword>
<accession>A0ABW3PM83</accession>